<organism evidence="1 2">
    <name type="scientific">Catenovulum agarivorans DS-2</name>
    <dbReference type="NCBI Taxonomy" id="1328313"/>
    <lineage>
        <taxon>Bacteria</taxon>
        <taxon>Pseudomonadati</taxon>
        <taxon>Pseudomonadota</taxon>
        <taxon>Gammaproteobacteria</taxon>
        <taxon>Alteromonadales</taxon>
        <taxon>Alteromonadaceae</taxon>
        <taxon>Catenovulum</taxon>
    </lineage>
</organism>
<dbReference type="RefSeq" id="WP_035016677.1">
    <property type="nucleotide sequence ID" value="NZ_ARZY01000071.1"/>
</dbReference>
<accession>W7QJ02</accession>
<evidence type="ECO:0000313" key="1">
    <source>
        <dbReference type="EMBL" id="EWH08108.1"/>
    </source>
</evidence>
<comment type="caution">
    <text evidence="1">The sequence shown here is derived from an EMBL/GenBank/DDBJ whole genome shotgun (WGS) entry which is preliminary data.</text>
</comment>
<sequence>MANYLVMFSAPNEHIDYMTKYPGVARDYYVGQPPEPDEQELEKISFIGRLLGKKTKLIEREPISAPADWPKDDADCIDIEINHRNVELYHWILNQTPEPVEGAGSIFQTWFHSSHAAISLDSYNEDFAFTSKQLPELLRLVQNVTPKLLRDSFEAWCKANGKDHVPTTEEAEGMYEEFVNFEKYLKVAISKNHGLVWVVS</sequence>
<name>W7QJ02_9ALTE</name>
<dbReference type="OrthoDB" id="6262235at2"/>
<evidence type="ECO:0008006" key="3">
    <source>
        <dbReference type="Google" id="ProtNLM"/>
    </source>
</evidence>
<dbReference type="Proteomes" id="UP000019276">
    <property type="component" value="Unassembled WGS sequence"/>
</dbReference>
<gene>
    <name evidence="1" type="ORF">DS2_19046</name>
</gene>
<proteinExistence type="predicted"/>
<evidence type="ECO:0000313" key="2">
    <source>
        <dbReference type="Proteomes" id="UP000019276"/>
    </source>
</evidence>
<dbReference type="EMBL" id="ARZY01000071">
    <property type="protein sequence ID" value="EWH08108.1"/>
    <property type="molecule type" value="Genomic_DNA"/>
</dbReference>
<protein>
    <recommendedName>
        <fullName evidence="3">DUF1877 domain-containing protein</fullName>
    </recommendedName>
</protein>
<reference evidence="1 2" key="1">
    <citation type="journal article" date="2014" name="Genome Announc.">
        <title>Draft Genome Sequence of the Agar-Degrading Bacterium Catenovulum sp. Strain DS-2, Isolated from Intestines of Haliotis diversicolor.</title>
        <authorList>
            <person name="Shan D."/>
            <person name="Li X."/>
            <person name="Gu Z."/>
            <person name="Wei G."/>
            <person name="Gao Z."/>
            <person name="Shao Z."/>
        </authorList>
    </citation>
    <scope>NUCLEOTIDE SEQUENCE [LARGE SCALE GENOMIC DNA]</scope>
    <source>
        <strain evidence="1 2">DS-2</strain>
    </source>
</reference>
<keyword evidence="2" id="KW-1185">Reference proteome</keyword>
<dbReference type="eggNOG" id="ENOG50340U4">
    <property type="taxonomic scope" value="Bacteria"/>
</dbReference>
<dbReference type="AlphaFoldDB" id="W7QJ02"/>